<accession>A0A8T1LU90</accession>
<feature type="compositionally biased region" description="Polar residues" evidence="4">
    <location>
        <begin position="511"/>
        <end position="524"/>
    </location>
</feature>
<feature type="compositionally biased region" description="Basic residues" evidence="4">
    <location>
        <begin position="726"/>
        <end position="739"/>
    </location>
</feature>
<feature type="domain" description="BAH" evidence="5">
    <location>
        <begin position="1614"/>
        <end position="1750"/>
    </location>
</feature>
<dbReference type="InterPro" id="IPR001025">
    <property type="entry name" value="BAH_dom"/>
</dbReference>
<feature type="compositionally biased region" description="Basic and acidic residues" evidence="4">
    <location>
        <begin position="2689"/>
        <end position="2715"/>
    </location>
</feature>
<feature type="compositionally biased region" description="Polar residues" evidence="4">
    <location>
        <begin position="1123"/>
        <end position="1132"/>
    </location>
</feature>
<reference evidence="6 7" key="2">
    <citation type="journal article" date="2021" name="Genomics">
        <title>High-quality reference genome for Clonorchis sinensis.</title>
        <authorList>
            <person name="Young N.D."/>
            <person name="Stroehlein A.J."/>
            <person name="Kinkar L."/>
            <person name="Wang T."/>
            <person name="Sohn W.M."/>
            <person name="Chang B.C.H."/>
            <person name="Kaur P."/>
            <person name="Weisz D."/>
            <person name="Dudchenko O."/>
            <person name="Aiden E.L."/>
            <person name="Korhonen P.K."/>
            <person name="Gasser R.B."/>
        </authorList>
    </citation>
    <scope>NUCLEOTIDE SEQUENCE [LARGE SCALE GENOMIC DNA]</scope>
    <source>
        <strain evidence="6">Cs-k2</strain>
    </source>
</reference>
<evidence type="ECO:0000256" key="2">
    <source>
        <dbReference type="ARBA" id="ARBA00022771"/>
    </source>
</evidence>
<feature type="compositionally biased region" description="Polar residues" evidence="4">
    <location>
        <begin position="2577"/>
        <end position="2592"/>
    </location>
</feature>
<feature type="compositionally biased region" description="Polar residues" evidence="4">
    <location>
        <begin position="948"/>
        <end position="966"/>
    </location>
</feature>
<keyword evidence="7" id="KW-1185">Reference proteome</keyword>
<keyword evidence="3" id="KW-0862">Zinc</keyword>
<dbReference type="OrthoDB" id="422362at2759"/>
<feature type="compositionally biased region" description="Basic and acidic residues" evidence="4">
    <location>
        <begin position="2593"/>
        <end position="2614"/>
    </location>
</feature>
<dbReference type="EMBL" id="NIRI02000077">
    <property type="protein sequence ID" value="KAG5441207.1"/>
    <property type="molecule type" value="Genomic_DNA"/>
</dbReference>
<feature type="compositionally biased region" description="Polar residues" evidence="4">
    <location>
        <begin position="993"/>
        <end position="1010"/>
    </location>
</feature>
<name>A0A8T1LU90_CLOSI</name>
<sequence>MKRKGKQKKGTQSSTQQVRSKHEENCELEVALSSVESQIRTSTVSSSVARASTNPTCTTSVGTTVKEIIAPVTIKGDGHDRKHKRELLRADSQCSDSRDADTHLASEHDYADDDVAPELVAMHDLSLPSTSPGSTETRHLADKADSNALNSHRRRLSKREMKAMLKQNKRNRSALDEKLVATMDELAVHLKGDCIIDPNPSPLKPIRVAAPPNTTSTIQIMSTPIRRGVGGRRAGRRGGRRGRGGAKLVDIPRPDPLSNLPASWVPLMLPYTPPELDSRPSKPAFLPWLHLLPDARAHRFATNIRHVLSQHYSAAQPSVRAIVDNVPCKDNKHQTFMESVTPPSYLSLASTLSVRPTPMNDAHSLKTPVLSVDRQPKSNPPFAPQPFTELEKQDFQETSSLPPPQQMELRDVVQSATITTPARRPRGRCRGRRGSRLIGYASVRPTAVIGEVQTTVAYSGALINPELRAAAPAVTPKIPPKSVSKPRVSRELRGLVTWDAVIAQQKRQQEQAETVQEHPQNAGTKVQHPNDLTTAVAQDLLAQAALEQNNLSTSRTRRTRQSSGSVLSQAAQSTHHSETASVVTTTAASELTVSELRFRTKRSDFSSIARSESSSIVSDVVTTPPRLSGLDQLADETKANRSLSRLRSSPVSQRAEKPGPPTKETAADSVIETHTPTSQTLSSSNDPTPYVAKYSPISVDHEPEPNLDLPSPNVLSSSTVVESSKRGRSKSRRNNKTHVLHAEFKGVAADLRSYSAHKQSTERFPASSPSPHTSSLPSKRRRQNATPTLPHGHIPPEFASSRGTGSVASAMSEESVPVPVATSGSGSLRRYASSRTSALPPRKRYKAGIDSPVVANDEDSTTAALATDASQNEVDVVAASDTLSIPTPPATHIDIVVGSSKGELSAHLTPATASIPRGYKRGRGRPSRRAGITAGSRLPGLVLVTATSTASPPAISPTDTQLSAGTTERPKREAAAIGFASLVAANLNNNSTTITPLDSPASRSQGNETPTARVADVSVDGVPPVTLPPPTPRGRGRPPKPKPTPQPPASVALTTDTDVSKPSELPSSVGRRKRPAAVLSPSGRNIKQPHLASTLPTTPNAVPKELDERTSPSSTLRRHMEQPSVSILSSADSEPFGLPAASPEVVPQPITPRKVGRPRSNKAPETPVRKLINPVPVPQTSPDSSTIQLPSRISLFKGHLLTDPISLGMNSVASTKGPVCDIFLRFLNEPDPLEPDSRLCAPFIFLPTPERYPEFYRFVISSYSGTLIRTRFVKSFLSRLFSVEPSNGTVLDEPIFGVEFPSLCLASIARRFVIEAEDSEQLEKLAQDLGLTESELGLISLNPADVENSIPLLDAAVESVLTVWESFAGRRSWLGRRLIRLRTLYSTLRNDCARSFAEEYGQFIPPLKATAVLNMPVCKTPGAGVKKKADRRALERGAEVIRCLCGFRVEGGHAMVQCDRCASWQHLPCLWWALNQAINNRRINRTVGRSGLCQAALVAAQAAGSGYLAELIEPKLSTKSDDTDLPYICPVCLELPDLTLEYPRSLSAAMAMNDLDSVFSLQETTVEGEHEFWSLASVDGRHQIRTDDYAFVNRAWMECVRTSQGILNRADMKSRHLTIDEARAAADAHPITTFYDRVVIRIYRLWKDKSGKSWLEGGLFLRPYDLLVTPEETDETAATQQRLWHYREVVYDEASRLVLPLSAWSGRCVVLCTSAYRTGRPADLLSSHEADQFLSGYTMVCNPNEPQNNTLEAIKRQAWRNQLFFVCDKLFERATPSSQTTTVRFDEISPGYLKVNMRPYCFLRKPDVTVGRATLPRHFTAAQLLEYDRVPVSEAGAPEPPIPTSVSFPTSSKPKGEKLARVVDWLERKRLLDIKTVSNNQQPIEPAAAPVLSVPTTPHRGRPRGSRGRGRPPRSASQPVTDLGSEISSQVPTAVVHSDSAAAAVHMQPDGVLETADAVTITEAAVAEQSADPSESRAKKLLRPAEILQPVTQELPTVSVSATEVPQERLELSAPLSESVVAPELLGREEPKIEPLPEVVPLEPIPSIVKQESDDLISSAASPQATGAVNDNVVVSEDSLKVDNPPTSSDSNTTEVVNPHTTEKRRYTVVTTTTDNMSTTSASARKRKCAVTRKRIASASASVISQVRETTTFFSDSEVPTEPTLEASTVVYSRNLAEDPFPMPDSTLIESTEAIASSESEPQPIPHETDRLTDVSFKTAVVCNSPLTAHTPSPKSLYEVEVWEGPQLSPTFTATELQENNPLNIPTETLTLTEYRIEVPTSQKQVVGELSFEAGQEASTDGDVCAHTATSSSVSSPERSTVDVNPEADFSAVRSDQVMETSQNKPDGPQATVAQTTEVETLMSTSPLEEPSASSPQMSLASCERVQSPNSPASLKIGDPTDSQTSCVKEQLDADTTRKGCTNFSVDCLASDETNPCIRLEERESSSSQPDETPETKCSPSPQPGSNQLSRESASPDPKTPCVTTASSVPDADIHSTAENGTTPYLESVVSDSGNDSGATPILDEPAMCGDSSHQPTSSQDIDSFSPTRMMDPLVKGKLPWCEHPTSPVLPERSESTRLQYNHQGSDPQQQHSRSDPPSHRGDRSRNQKAENTSRHSSLASERYSTNHHRSSDPRSTHNRNDRYGSAQSSHPCSGHSSSNPRSNYHGSHRHDRDRDDYHYPFHGHRDRSRSDSDQFHHRYYHKDHPNPNRYESNHGRRSHESRHPKFPRRHDST</sequence>
<feature type="region of interest" description="Disordered" evidence="4">
    <location>
        <begin position="508"/>
        <end position="529"/>
    </location>
</feature>
<dbReference type="PROSITE" id="PS51038">
    <property type="entry name" value="BAH"/>
    <property type="match status" value="1"/>
</dbReference>
<feature type="compositionally biased region" description="Basic and acidic residues" evidence="4">
    <location>
        <begin position="2630"/>
        <end position="2643"/>
    </location>
</feature>
<dbReference type="GO" id="GO:0003677">
    <property type="term" value="F:DNA binding"/>
    <property type="evidence" value="ECO:0007669"/>
    <property type="project" value="InterPro"/>
</dbReference>
<dbReference type="Gene3D" id="3.30.40.10">
    <property type="entry name" value="Zinc/RING finger domain, C3HC4 (zinc finger)"/>
    <property type="match status" value="1"/>
</dbReference>
<gene>
    <name evidence="6" type="ORF">CSKR_102419</name>
</gene>
<feature type="compositionally biased region" description="Low complexity" evidence="4">
    <location>
        <begin position="765"/>
        <end position="777"/>
    </location>
</feature>
<feature type="compositionally biased region" description="Polar residues" evidence="4">
    <location>
        <begin position="2352"/>
        <end position="2393"/>
    </location>
</feature>
<feature type="compositionally biased region" description="Polar residues" evidence="4">
    <location>
        <begin position="2532"/>
        <end position="2547"/>
    </location>
</feature>
<feature type="region of interest" description="Disordered" evidence="4">
    <location>
        <begin position="547"/>
        <end position="583"/>
    </location>
</feature>
<feature type="compositionally biased region" description="Basic residues" evidence="4">
    <location>
        <begin position="2716"/>
        <end position="2734"/>
    </location>
</feature>
<feature type="region of interest" description="Disordered" evidence="4">
    <location>
        <begin position="2297"/>
        <end position="2734"/>
    </location>
</feature>
<dbReference type="SUPFAM" id="SSF57903">
    <property type="entry name" value="FYVE/PHD zinc finger"/>
    <property type="match status" value="1"/>
</dbReference>
<feature type="compositionally biased region" description="Basic and acidic residues" evidence="4">
    <location>
        <begin position="136"/>
        <end position="145"/>
    </location>
</feature>
<feature type="region of interest" description="Disordered" evidence="4">
    <location>
        <begin position="1882"/>
        <end position="1928"/>
    </location>
</feature>
<protein>
    <recommendedName>
        <fullName evidence="5">BAH domain-containing protein</fullName>
    </recommendedName>
</protein>
<evidence type="ECO:0000259" key="5">
    <source>
        <dbReference type="PROSITE" id="PS51038"/>
    </source>
</evidence>
<dbReference type="Gene3D" id="2.30.30.490">
    <property type="match status" value="1"/>
</dbReference>
<feature type="region of interest" description="Disordered" evidence="4">
    <location>
        <begin position="912"/>
        <end position="934"/>
    </location>
</feature>
<feature type="compositionally biased region" description="Low complexity" evidence="4">
    <location>
        <begin position="2646"/>
        <end position="2659"/>
    </location>
</feature>
<evidence type="ECO:0000256" key="3">
    <source>
        <dbReference type="ARBA" id="ARBA00022833"/>
    </source>
</evidence>
<feature type="region of interest" description="Disordered" evidence="4">
    <location>
        <begin position="1"/>
        <end position="25"/>
    </location>
</feature>
<feature type="region of interest" description="Disordered" evidence="4">
    <location>
        <begin position="1835"/>
        <end position="1854"/>
    </location>
</feature>
<reference evidence="6 7" key="1">
    <citation type="journal article" date="2018" name="Biotechnol. Adv.">
        <title>Improved genomic resources and new bioinformatic workflow for the carcinogenic parasite Clonorchis sinensis: Biotechnological implications.</title>
        <authorList>
            <person name="Wang D."/>
            <person name="Korhonen P.K."/>
            <person name="Gasser R.B."/>
            <person name="Young N.D."/>
        </authorList>
    </citation>
    <scope>NUCLEOTIDE SEQUENCE [LARGE SCALE GENOMIC DNA]</scope>
    <source>
        <strain evidence="6">Cs-k2</strain>
    </source>
</reference>
<dbReference type="InterPro" id="IPR017956">
    <property type="entry name" value="AT_hook_DNA-bd_motif"/>
</dbReference>
<feature type="region of interest" description="Disordered" evidence="4">
    <location>
        <begin position="125"/>
        <end position="158"/>
    </location>
</feature>
<keyword evidence="2" id="KW-0863">Zinc-finger</keyword>
<feature type="compositionally biased region" description="Polar residues" evidence="4">
    <location>
        <begin position="2497"/>
        <end position="2518"/>
    </location>
</feature>
<dbReference type="GO" id="GO:0008270">
    <property type="term" value="F:zinc ion binding"/>
    <property type="evidence" value="ECO:0007669"/>
    <property type="project" value="UniProtKB-KW"/>
</dbReference>
<feature type="compositionally biased region" description="Polar residues" evidence="4">
    <location>
        <begin position="1916"/>
        <end position="1928"/>
    </location>
</feature>
<dbReference type="Proteomes" id="UP000286415">
    <property type="component" value="Unassembled WGS sequence"/>
</dbReference>
<organism evidence="6 7">
    <name type="scientific">Clonorchis sinensis</name>
    <name type="common">Chinese liver fluke</name>
    <dbReference type="NCBI Taxonomy" id="79923"/>
    <lineage>
        <taxon>Eukaryota</taxon>
        <taxon>Metazoa</taxon>
        <taxon>Spiralia</taxon>
        <taxon>Lophotrochozoa</taxon>
        <taxon>Platyhelminthes</taxon>
        <taxon>Trematoda</taxon>
        <taxon>Digenea</taxon>
        <taxon>Opisthorchiida</taxon>
        <taxon>Opisthorchiata</taxon>
        <taxon>Opisthorchiidae</taxon>
        <taxon>Clonorchis</taxon>
    </lineage>
</organism>
<keyword evidence="1" id="KW-0479">Metal-binding</keyword>
<comment type="caution">
    <text evidence="6">The sequence shown here is derived from an EMBL/GenBank/DDBJ whole genome shotgun (WGS) entry which is preliminary data.</text>
</comment>
<dbReference type="InterPro" id="IPR043151">
    <property type="entry name" value="BAH_sf"/>
</dbReference>
<feature type="compositionally biased region" description="Basic and acidic residues" evidence="4">
    <location>
        <begin position="2671"/>
        <end position="2680"/>
    </location>
</feature>
<feature type="compositionally biased region" description="Polar residues" evidence="4">
    <location>
        <begin position="2615"/>
        <end position="2624"/>
    </location>
</feature>
<evidence type="ECO:0000256" key="4">
    <source>
        <dbReference type="SAM" id="MobiDB-lite"/>
    </source>
</evidence>
<feature type="compositionally biased region" description="Polar residues" evidence="4">
    <location>
        <begin position="2446"/>
        <end position="2473"/>
    </location>
</feature>
<feature type="region of interest" description="Disordered" evidence="4">
    <location>
        <begin position="635"/>
        <end position="742"/>
    </location>
</feature>
<dbReference type="GO" id="GO:0003682">
    <property type="term" value="F:chromatin binding"/>
    <property type="evidence" value="ECO:0007669"/>
    <property type="project" value="InterPro"/>
</dbReference>
<feature type="region of interest" description="Disordered" evidence="4">
    <location>
        <begin position="993"/>
        <end position="1186"/>
    </location>
</feature>
<feature type="compositionally biased region" description="Basic residues" evidence="4">
    <location>
        <begin position="1899"/>
        <end position="1912"/>
    </location>
</feature>
<feature type="compositionally biased region" description="Polar residues" evidence="4">
    <location>
        <begin position="1844"/>
        <end position="1853"/>
    </location>
</feature>
<evidence type="ECO:0000256" key="1">
    <source>
        <dbReference type="ARBA" id="ARBA00022723"/>
    </source>
</evidence>
<evidence type="ECO:0000313" key="6">
    <source>
        <dbReference type="EMBL" id="KAG5441207.1"/>
    </source>
</evidence>
<feature type="compositionally biased region" description="Polar residues" evidence="4">
    <location>
        <begin position="672"/>
        <end position="687"/>
    </location>
</feature>
<dbReference type="SMART" id="SM00249">
    <property type="entry name" value="PHD"/>
    <property type="match status" value="1"/>
</dbReference>
<feature type="region of interest" description="Disordered" evidence="4">
    <location>
        <begin position="755"/>
        <end position="845"/>
    </location>
</feature>
<dbReference type="InterPro" id="IPR011011">
    <property type="entry name" value="Znf_FYVE_PHD"/>
</dbReference>
<feature type="region of interest" description="Disordered" evidence="4">
    <location>
        <begin position="948"/>
        <end position="970"/>
    </location>
</feature>
<evidence type="ECO:0000313" key="7">
    <source>
        <dbReference type="Proteomes" id="UP000286415"/>
    </source>
</evidence>
<proteinExistence type="predicted"/>
<feature type="compositionally biased region" description="Basic residues" evidence="4">
    <location>
        <begin position="229"/>
        <end position="244"/>
    </location>
</feature>
<dbReference type="InterPro" id="IPR013083">
    <property type="entry name" value="Znf_RING/FYVE/PHD"/>
</dbReference>
<feature type="compositionally biased region" description="Basic residues" evidence="4">
    <location>
        <begin position="918"/>
        <end position="928"/>
    </location>
</feature>
<dbReference type="SMART" id="SM00384">
    <property type="entry name" value="AT_hook"/>
    <property type="match status" value="4"/>
</dbReference>
<feature type="compositionally biased region" description="Polar residues" evidence="4">
    <location>
        <begin position="713"/>
        <end position="722"/>
    </location>
</feature>
<feature type="region of interest" description="Disordered" evidence="4">
    <location>
        <begin position="227"/>
        <end position="252"/>
    </location>
</feature>
<dbReference type="InterPro" id="IPR001965">
    <property type="entry name" value="Znf_PHD"/>
</dbReference>